<reference evidence="1 2" key="1">
    <citation type="submission" date="2019-03" db="EMBL/GenBank/DDBJ databases">
        <title>Genomic Encyclopedia of Type Strains, Phase III (KMG-III): the genomes of soil and plant-associated and newly described type strains.</title>
        <authorList>
            <person name="Whitman W."/>
        </authorList>
    </citation>
    <scope>NUCLEOTIDE SEQUENCE [LARGE SCALE GENOMIC DNA]</scope>
    <source>
        <strain evidence="1 2">CGMCC 1.12802</strain>
    </source>
</reference>
<evidence type="ECO:0000313" key="1">
    <source>
        <dbReference type="EMBL" id="TDX86753.1"/>
    </source>
</evidence>
<comment type="caution">
    <text evidence="1">The sequence shown here is derived from an EMBL/GenBank/DDBJ whole genome shotgun (WGS) entry which is preliminary data.</text>
</comment>
<evidence type="ECO:0000313" key="2">
    <source>
        <dbReference type="Proteomes" id="UP000295313"/>
    </source>
</evidence>
<sequence>MGKINPKGQLSGSVGRLVFVNLGNTTVVRSKPNRIKQTIATEKSANCFGKISNLDKLYRQNLLRLLPIVTDKKYAYRHRTHFNRMAVRDIDPNTPNTSIQWSLPQMMTGFEFNEEAEWRSLCRFFPSYSLDTDLRLSIGMQELIFKRDFRPVEKSDSITLSFYVLAVDIQQDSHPSVEICADFTMEISPLINLPETVWTTDPLPANKLLFVIGLCKMDFEEPDKNNRKETTASCYLWADLSHPK</sequence>
<accession>A0A4R8III6</accession>
<proteinExistence type="predicted"/>
<keyword evidence="2" id="KW-1185">Reference proteome</keyword>
<name>A0A4R8III6_9FLAO</name>
<dbReference type="OrthoDB" id="1257058at2"/>
<dbReference type="EMBL" id="SOEO01000001">
    <property type="protein sequence ID" value="TDX86753.1"/>
    <property type="molecule type" value="Genomic_DNA"/>
</dbReference>
<gene>
    <name evidence="1" type="ORF">B0I22_0903</name>
</gene>
<dbReference type="Proteomes" id="UP000295313">
    <property type="component" value="Unassembled WGS sequence"/>
</dbReference>
<protein>
    <submittedName>
        <fullName evidence="1">Uncharacterized protein</fullName>
    </submittedName>
</protein>
<dbReference type="AlphaFoldDB" id="A0A4R8III6"/>
<organism evidence="1 2">
    <name type="scientific">Epilithonimonas xixisoli</name>
    <dbReference type="NCBI Taxonomy" id="1476462"/>
    <lineage>
        <taxon>Bacteria</taxon>
        <taxon>Pseudomonadati</taxon>
        <taxon>Bacteroidota</taxon>
        <taxon>Flavobacteriia</taxon>
        <taxon>Flavobacteriales</taxon>
        <taxon>Weeksellaceae</taxon>
        <taxon>Chryseobacterium group</taxon>
        <taxon>Epilithonimonas</taxon>
    </lineage>
</organism>
<dbReference type="RefSeq" id="WP_133943397.1">
    <property type="nucleotide sequence ID" value="NZ_SOEO01000001.1"/>
</dbReference>